<keyword evidence="6" id="KW-1133">Transmembrane helix</keyword>
<feature type="transmembrane region" description="Helical" evidence="6">
    <location>
        <begin position="156"/>
        <end position="183"/>
    </location>
</feature>
<feature type="coiled-coil region" evidence="5">
    <location>
        <begin position="244"/>
        <end position="278"/>
    </location>
</feature>
<evidence type="ECO:0000259" key="7">
    <source>
        <dbReference type="PROSITE" id="PS50111"/>
    </source>
</evidence>
<accession>A0A151JD11</accession>
<keyword evidence="5" id="KW-0175">Coiled coil</keyword>
<dbReference type="AlphaFoldDB" id="A0A151JD11"/>
<name>A0A151JD11_9VIBR</name>
<organism evidence="9 10">
    <name type="scientific">Vibrio cidicii</name>
    <dbReference type="NCBI Taxonomy" id="1763883"/>
    <lineage>
        <taxon>Bacteria</taxon>
        <taxon>Pseudomonadati</taxon>
        <taxon>Pseudomonadota</taxon>
        <taxon>Gammaproteobacteria</taxon>
        <taxon>Vibrionales</taxon>
        <taxon>Vibrionaceae</taxon>
        <taxon>Vibrio</taxon>
    </lineage>
</organism>
<reference evidence="10" key="1">
    <citation type="submission" date="2015-12" db="EMBL/GenBank/DDBJ databases">
        <authorList>
            <person name="Tarr C.L."/>
            <person name="Gladney L.M."/>
        </authorList>
    </citation>
    <scope>NUCLEOTIDE SEQUENCE [LARGE SCALE GENOMIC DNA]</scope>
    <source>
        <strain evidence="10">2756-81</strain>
    </source>
</reference>
<evidence type="ECO:0000256" key="6">
    <source>
        <dbReference type="SAM" id="Phobius"/>
    </source>
</evidence>
<evidence type="ECO:0000256" key="4">
    <source>
        <dbReference type="PROSITE-ProRule" id="PRU00284"/>
    </source>
</evidence>
<dbReference type="Gene3D" id="1.10.287.950">
    <property type="entry name" value="Methyl-accepting chemotaxis protein"/>
    <property type="match status" value="1"/>
</dbReference>
<proteinExistence type="inferred from homology"/>
<dbReference type="PROSITE" id="PS50885">
    <property type="entry name" value="HAMP"/>
    <property type="match status" value="1"/>
</dbReference>
<dbReference type="Pfam" id="PF00672">
    <property type="entry name" value="HAMP"/>
    <property type="match status" value="1"/>
</dbReference>
<comment type="similarity">
    <text evidence="3">Belongs to the methyl-accepting chemotaxis (MCP) protein family.</text>
</comment>
<evidence type="ECO:0000259" key="8">
    <source>
        <dbReference type="PROSITE" id="PS50885"/>
    </source>
</evidence>
<keyword evidence="6" id="KW-0812">Transmembrane</keyword>
<dbReference type="Proteomes" id="UP000075349">
    <property type="component" value="Unassembled WGS sequence"/>
</dbReference>
<keyword evidence="6" id="KW-0472">Membrane</keyword>
<evidence type="ECO:0000256" key="3">
    <source>
        <dbReference type="ARBA" id="ARBA00029447"/>
    </source>
</evidence>
<dbReference type="PANTHER" id="PTHR32089:SF120">
    <property type="entry name" value="METHYL-ACCEPTING CHEMOTAXIS PROTEIN TLPQ"/>
    <property type="match status" value="1"/>
</dbReference>
<dbReference type="PANTHER" id="PTHR32089">
    <property type="entry name" value="METHYL-ACCEPTING CHEMOTAXIS PROTEIN MCPB"/>
    <property type="match status" value="1"/>
</dbReference>
<evidence type="ECO:0000313" key="9">
    <source>
        <dbReference type="EMBL" id="KYN23635.1"/>
    </source>
</evidence>
<evidence type="ECO:0000256" key="2">
    <source>
        <dbReference type="ARBA" id="ARBA00023224"/>
    </source>
</evidence>
<dbReference type="EMBL" id="LOMK01000002">
    <property type="protein sequence ID" value="KYN23635.1"/>
    <property type="molecule type" value="Genomic_DNA"/>
</dbReference>
<comment type="caution">
    <text evidence="9">The sequence shown here is derived from an EMBL/GenBank/DDBJ whole genome shotgun (WGS) entry which is preliminary data.</text>
</comment>
<dbReference type="InterPro" id="IPR003660">
    <property type="entry name" value="HAMP_dom"/>
</dbReference>
<evidence type="ECO:0000256" key="1">
    <source>
        <dbReference type="ARBA" id="ARBA00004370"/>
    </source>
</evidence>
<feature type="domain" description="HAMP" evidence="8">
    <location>
        <begin position="180"/>
        <end position="234"/>
    </location>
</feature>
<feature type="transmembrane region" description="Helical" evidence="6">
    <location>
        <begin position="6"/>
        <end position="26"/>
    </location>
</feature>
<dbReference type="SMART" id="SM00304">
    <property type="entry name" value="HAMP"/>
    <property type="match status" value="1"/>
</dbReference>
<gene>
    <name evidence="9" type="ORF">AUQ44_16900</name>
</gene>
<evidence type="ECO:0000313" key="10">
    <source>
        <dbReference type="Proteomes" id="UP000075349"/>
    </source>
</evidence>
<dbReference type="InterPro" id="IPR004090">
    <property type="entry name" value="Chemotax_Me-accpt_rcpt"/>
</dbReference>
<dbReference type="FunFam" id="1.10.287.950:FF:000001">
    <property type="entry name" value="Methyl-accepting chemotaxis sensory transducer"/>
    <property type="match status" value="1"/>
</dbReference>
<feature type="domain" description="Methyl-accepting transducer" evidence="7">
    <location>
        <begin position="239"/>
        <end position="475"/>
    </location>
</feature>
<protein>
    <submittedName>
        <fullName evidence="9">Chemotaxis protein</fullName>
    </submittedName>
</protein>
<keyword evidence="2 4" id="KW-0807">Transducer</keyword>
<dbReference type="GO" id="GO:0007165">
    <property type="term" value="P:signal transduction"/>
    <property type="evidence" value="ECO:0007669"/>
    <property type="project" value="UniProtKB-KW"/>
</dbReference>
<dbReference type="GO" id="GO:0016020">
    <property type="term" value="C:membrane"/>
    <property type="evidence" value="ECO:0007669"/>
    <property type="project" value="UniProtKB-SubCell"/>
</dbReference>
<sequence>MKSLKIVFLAQVIFAVTLVLLVSAFIKHQNFKQSLTAELMLSVNNTSQRMAISLPKAVWDFDLDTAKRAISAELNLPEISAIQLQDTQGSDLVFLQPSQSENDKAGVDVKDKSAFSAEMMVSKELLFSDYGEEKSVGKVNVYYNTRILDEKLAQSLLLNLVELCIVALIISVVVIAALAATVLKPIRQLTNVIQSLSSGDGDLANKLAPAKYKEFDDITDGINTFTESLRVIVQDVSHSSVTLEEKARESGSNARENANKLEQQKHQLSTVAAAATELNHSVSIVADTASETADQAHTATSLANQVNQAIEHSANEIINMRNEMNQVNDKMHVLVNEGEKITTVLNVINDISEQTNLLALNAAIEAARAGEQGRGFAVVADEVRNLAVKTSQSTEQIQKNIATLGSATTSVEQELSRIASLLEKTATRVSDSQDSVNQVQELISVISDRNGQISQATEEQRQAVEEISQAIVEASEASNEVSSGAVQNAQRTEEVLDLSQNIARHMTKFPYLVPST</sequence>
<dbReference type="SUPFAM" id="SSF58104">
    <property type="entry name" value="Methyl-accepting chemotaxis protein (MCP) signaling domain"/>
    <property type="match status" value="1"/>
</dbReference>
<comment type="subcellular location">
    <subcellularLocation>
        <location evidence="1">Membrane</location>
    </subcellularLocation>
</comment>
<dbReference type="InterPro" id="IPR004089">
    <property type="entry name" value="MCPsignal_dom"/>
</dbReference>
<dbReference type="SMART" id="SM00283">
    <property type="entry name" value="MA"/>
    <property type="match status" value="1"/>
</dbReference>
<dbReference type="PROSITE" id="PS50111">
    <property type="entry name" value="CHEMOTAXIS_TRANSDUC_2"/>
    <property type="match status" value="1"/>
</dbReference>
<dbReference type="GO" id="GO:0006935">
    <property type="term" value="P:chemotaxis"/>
    <property type="evidence" value="ECO:0007669"/>
    <property type="project" value="InterPro"/>
</dbReference>
<dbReference type="PRINTS" id="PR00260">
    <property type="entry name" value="CHEMTRNSDUCR"/>
</dbReference>
<feature type="coiled-coil region" evidence="5">
    <location>
        <begin position="303"/>
        <end position="337"/>
    </location>
</feature>
<dbReference type="CDD" id="cd11386">
    <property type="entry name" value="MCP_signal"/>
    <property type="match status" value="1"/>
</dbReference>
<dbReference type="Pfam" id="PF00015">
    <property type="entry name" value="MCPsignal"/>
    <property type="match status" value="1"/>
</dbReference>
<evidence type="ECO:0000256" key="5">
    <source>
        <dbReference type="SAM" id="Coils"/>
    </source>
</evidence>
<dbReference type="GO" id="GO:0004888">
    <property type="term" value="F:transmembrane signaling receptor activity"/>
    <property type="evidence" value="ECO:0007669"/>
    <property type="project" value="InterPro"/>
</dbReference>